<protein>
    <submittedName>
        <fullName evidence="2">Uncharacterized protein</fullName>
    </submittedName>
</protein>
<dbReference type="RefSeq" id="WP_152714285.1">
    <property type="nucleotide sequence ID" value="NZ_VOSJ01000118.1"/>
</dbReference>
<gene>
    <name evidence="2" type="ORF">FS320_23130</name>
</gene>
<dbReference type="EMBL" id="VOSK01000117">
    <property type="protein sequence ID" value="MPR27979.1"/>
    <property type="molecule type" value="Genomic_DNA"/>
</dbReference>
<sequence>MARSRISFSIVQALLGLIFLAWLPAIDHANSGASLLIQLEETLLLSDVSDSGEADREASPDEWSDGKGSSDALAPAGIALATGGTLGQGNRFSPCQPVNFNVLGSLRATGPPRL</sequence>
<dbReference type="OrthoDB" id="9882712at2"/>
<dbReference type="Proteomes" id="UP000403266">
    <property type="component" value="Unassembled WGS sequence"/>
</dbReference>
<organism evidence="2 3">
    <name type="scientific">Microvirga tunisiensis</name>
    <dbReference type="NCBI Taxonomy" id="2108360"/>
    <lineage>
        <taxon>Bacteria</taxon>
        <taxon>Pseudomonadati</taxon>
        <taxon>Pseudomonadota</taxon>
        <taxon>Alphaproteobacteria</taxon>
        <taxon>Hyphomicrobiales</taxon>
        <taxon>Methylobacteriaceae</taxon>
        <taxon>Microvirga</taxon>
    </lineage>
</organism>
<comment type="caution">
    <text evidence="2">The sequence shown here is derived from an EMBL/GenBank/DDBJ whole genome shotgun (WGS) entry which is preliminary data.</text>
</comment>
<evidence type="ECO:0000256" key="1">
    <source>
        <dbReference type="SAM" id="MobiDB-lite"/>
    </source>
</evidence>
<dbReference type="AlphaFoldDB" id="A0A5N7MNE8"/>
<evidence type="ECO:0000313" key="2">
    <source>
        <dbReference type="EMBL" id="MPR27979.1"/>
    </source>
</evidence>
<proteinExistence type="predicted"/>
<accession>A0A5N7MNE8</accession>
<name>A0A5N7MNE8_9HYPH</name>
<keyword evidence="3" id="KW-1185">Reference proteome</keyword>
<reference evidence="2 3" key="1">
    <citation type="journal article" date="2019" name="Syst. Appl. Microbiol.">
        <title>Microvirga tunisiensis sp. nov., a root nodule symbiotic bacterium isolated from Lupinus micranthus and L. luteus grown in Northern Tunisia.</title>
        <authorList>
            <person name="Msaddak A."/>
            <person name="Rejili M."/>
            <person name="Duran D."/>
            <person name="Mars M."/>
            <person name="Palacios J.M."/>
            <person name="Ruiz-Argueso T."/>
            <person name="Rey L."/>
            <person name="Imperial J."/>
        </authorList>
    </citation>
    <scope>NUCLEOTIDE SEQUENCE [LARGE SCALE GENOMIC DNA]</scope>
    <source>
        <strain evidence="2 3">Lmie10</strain>
    </source>
</reference>
<evidence type="ECO:0000313" key="3">
    <source>
        <dbReference type="Proteomes" id="UP000403266"/>
    </source>
</evidence>
<feature type="region of interest" description="Disordered" evidence="1">
    <location>
        <begin position="50"/>
        <end position="71"/>
    </location>
</feature>